<dbReference type="GeneID" id="41588174"/>
<gene>
    <name evidence="3" type="ORF">CSP5_0900</name>
</gene>
<dbReference type="InterPro" id="IPR002104">
    <property type="entry name" value="Integrase_catalytic"/>
</dbReference>
<dbReference type="GO" id="GO:0006310">
    <property type="term" value="P:DNA recombination"/>
    <property type="evidence" value="ECO:0007669"/>
    <property type="project" value="UniProtKB-KW"/>
</dbReference>
<dbReference type="InterPro" id="IPR013762">
    <property type="entry name" value="Integrase-like_cat_sf"/>
</dbReference>
<evidence type="ECO:0000256" key="1">
    <source>
        <dbReference type="ARBA" id="ARBA00023172"/>
    </source>
</evidence>
<feature type="domain" description="Tyr recombinase" evidence="2">
    <location>
        <begin position="118"/>
        <end position="326"/>
    </location>
</feature>
<dbReference type="Gene3D" id="1.10.443.10">
    <property type="entry name" value="Intergrase catalytic core"/>
    <property type="match status" value="1"/>
</dbReference>
<accession>A0A1N5UEW0</accession>
<dbReference type="PROSITE" id="PS51898">
    <property type="entry name" value="TYR_RECOMBINASE"/>
    <property type="match status" value="1"/>
</dbReference>
<dbReference type="Proteomes" id="UP000195607">
    <property type="component" value="Chromosome I"/>
</dbReference>
<dbReference type="RefSeq" id="WP_148689706.1">
    <property type="nucleotide sequence ID" value="NZ_LT671858.1"/>
</dbReference>
<proteinExistence type="predicted"/>
<reference evidence="3 4" key="1">
    <citation type="submission" date="2016-04" db="EMBL/GenBank/DDBJ databases">
        <authorList>
            <person name="Evans L.H."/>
            <person name="Alamgir A."/>
            <person name="Owens N."/>
            <person name="Weber N.D."/>
            <person name="Virtaneva K."/>
            <person name="Barbian K."/>
            <person name="Babar A."/>
            <person name="Rosenke K."/>
        </authorList>
    </citation>
    <scope>NUCLEOTIDE SEQUENCE [LARGE SCALE GENOMIC DNA]</scope>
    <source>
        <strain evidence="4">S5(T) (JCM 30642 \VKM B-2941)</strain>
    </source>
</reference>
<evidence type="ECO:0000259" key="2">
    <source>
        <dbReference type="PROSITE" id="PS51898"/>
    </source>
</evidence>
<dbReference type="SUPFAM" id="SSF56349">
    <property type="entry name" value="DNA breaking-rejoining enzymes"/>
    <property type="match status" value="1"/>
</dbReference>
<protein>
    <submittedName>
        <fullName evidence="3">Integrase</fullName>
    </submittedName>
</protein>
<evidence type="ECO:0000313" key="3">
    <source>
        <dbReference type="EMBL" id="SIM58479.1"/>
    </source>
</evidence>
<keyword evidence="1" id="KW-0233">DNA recombination</keyword>
<dbReference type="InterPro" id="IPR011010">
    <property type="entry name" value="DNA_brk_join_enz"/>
</dbReference>
<dbReference type="GO" id="GO:0003677">
    <property type="term" value="F:DNA binding"/>
    <property type="evidence" value="ECO:0007669"/>
    <property type="project" value="InterPro"/>
</dbReference>
<sequence length="429" mass="48974">MNPLTRHRKLLENKKVERWYSNLKARSQITSDTYIRNFGLWLEYLNLDPDSIISMARDNFDEFKGAVSDVIRDLEKKGTMGSSISTSLKAVLSYLKFNNASVKLGINITNENRNLKAEKEVIPTKDEIAKVLRIATLRERVSISLMAFTGLRPEVLGNIDGTNGLTIGDIPDLKIKDGKIVYEHMPVQISVRPELSKIRTAYFTFLGPEGSEYLKEYLDARMTSGERLTTKSPVILPIEKQSSEKKNRFLLTTLLLRRIKKTIAKAGFEWRPYIFRIYFGTNLDSAEAKGLISHPWRQFIMGHKGDIEETYTKREGKVDEGREQYSKCLSFIETVEHSKSQGDIKKSVMVEILSLVLGYTQDKIDQLDLDKMSNEDFQNLIKKGLLGNMTGNGTRQKIVSEKEIEQYMNQGYEVFTTLPSGKIVMKLSL</sequence>
<dbReference type="EMBL" id="LT671858">
    <property type="protein sequence ID" value="SIM58479.1"/>
    <property type="molecule type" value="Genomic_DNA"/>
</dbReference>
<dbReference type="GO" id="GO:0015074">
    <property type="term" value="P:DNA integration"/>
    <property type="evidence" value="ECO:0007669"/>
    <property type="project" value="InterPro"/>
</dbReference>
<dbReference type="AlphaFoldDB" id="A0A1N5UEW0"/>
<organism evidence="3 4">
    <name type="scientific">Cuniculiplasma divulgatum</name>
    <dbReference type="NCBI Taxonomy" id="1673428"/>
    <lineage>
        <taxon>Archaea</taxon>
        <taxon>Methanobacteriati</taxon>
        <taxon>Thermoplasmatota</taxon>
        <taxon>Thermoplasmata</taxon>
        <taxon>Thermoplasmatales</taxon>
        <taxon>Cuniculiplasmataceae</taxon>
        <taxon>Cuniculiplasma</taxon>
    </lineage>
</organism>
<name>A0A1N5UEW0_9ARCH</name>
<evidence type="ECO:0000313" key="4">
    <source>
        <dbReference type="Proteomes" id="UP000195607"/>
    </source>
</evidence>